<feature type="domain" description="DUF7726" evidence="1">
    <location>
        <begin position="39"/>
        <end position="119"/>
    </location>
</feature>
<dbReference type="OrthoDB" id="2592504at2759"/>
<gene>
    <name evidence="2" type="ORF">T440DRAFT_465048</name>
</gene>
<dbReference type="PANTHER" id="PTHR42339:SF1">
    <property type="entry name" value="HISTONE H1"/>
    <property type="match status" value="1"/>
</dbReference>
<keyword evidence="3" id="KW-1185">Reference proteome</keyword>
<dbReference type="EMBL" id="MU006293">
    <property type="protein sequence ID" value="KAF2854025.1"/>
    <property type="molecule type" value="Genomic_DNA"/>
</dbReference>
<evidence type="ECO:0000313" key="3">
    <source>
        <dbReference type="Proteomes" id="UP000799423"/>
    </source>
</evidence>
<dbReference type="Proteomes" id="UP000799423">
    <property type="component" value="Unassembled WGS sequence"/>
</dbReference>
<reference evidence="2" key="1">
    <citation type="submission" date="2020-01" db="EMBL/GenBank/DDBJ databases">
        <authorList>
            <consortium name="DOE Joint Genome Institute"/>
            <person name="Haridas S."/>
            <person name="Albert R."/>
            <person name="Binder M."/>
            <person name="Bloem J."/>
            <person name="Labutti K."/>
            <person name="Salamov A."/>
            <person name="Andreopoulos B."/>
            <person name="Baker S.E."/>
            <person name="Barry K."/>
            <person name="Bills G."/>
            <person name="Bluhm B.H."/>
            <person name="Cannon C."/>
            <person name="Castanera R."/>
            <person name="Culley D.E."/>
            <person name="Daum C."/>
            <person name="Ezra D."/>
            <person name="Gonzalez J.B."/>
            <person name="Henrissat B."/>
            <person name="Kuo A."/>
            <person name="Liang C."/>
            <person name="Lipzen A."/>
            <person name="Lutzoni F."/>
            <person name="Magnuson J."/>
            <person name="Mondo S."/>
            <person name="Nolan M."/>
            <person name="Ohm R."/>
            <person name="Pangilinan J."/>
            <person name="Park H.-J."/>
            <person name="Ramirez L."/>
            <person name="Alfaro M."/>
            <person name="Sun H."/>
            <person name="Tritt A."/>
            <person name="Yoshinaga Y."/>
            <person name="Zwiers L.-H."/>
            <person name="Turgeon B.G."/>
            <person name="Goodwin S.B."/>
            <person name="Spatafora J.W."/>
            <person name="Crous P.W."/>
            <person name="Grigoriev I.V."/>
        </authorList>
    </citation>
    <scope>NUCLEOTIDE SEQUENCE</scope>
    <source>
        <strain evidence="2">IPT5</strain>
    </source>
</reference>
<proteinExistence type="predicted"/>
<dbReference type="Pfam" id="PF24852">
    <property type="entry name" value="DUF7726"/>
    <property type="match status" value="1"/>
</dbReference>
<protein>
    <recommendedName>
        <fullName evidence="1">DUF7726 domain-containing protein</fullName>
    </recommendedName>
</protein>
<accession>A0A6A7BHT1</accession>
<dbReference type="PANTHER" id="PTHR42339">
    <property type="entry name" value="HISTONE H1"/>
    <property type="match status" value="1"/>
</dbReference>
<evidence type="ECO:0000313" key="2">
    <source>
        <dbReference type="EMBL" id="KAF2854025.1"/>
    </source>
</evidence>
<evidence type="ECO:0000259" key="1">
    <source>
        <dbReference type="Pfam" id="PF24852"/>
    </source>
</evidence>
<dbReference type="AlphaFoldDB" id="A0A6A7BHT1"/>
<sequence length="168" mass="18595">MLGIKTIPAAKKVATATGKDVVPKVDDIKLAGEEDDAVEVYDTCDEIRRKINAFLKKPGVTAAAFCRAISASHHKTPKKISSTQLSAFRSKKGPYAGNTSAVFYGSYVYFEKLRIKEGKPKSKKRQEMEKIHGVRGGVVTDHLMETFICFGNERPSMDSFGRLTIHKK</sequence>
<organism evidence="2 3">
    <name type="scientific">Plenodomus tracheiphilus IPT5</name>
    <dbReference type="NCBI Taxonomy" id="1408161"/>
    <lineage>
        <taxon>Eukaryota</taxon>
        <taxon>Fungi</taxon>
        <taxon>Dikarya</taxon>
        <taxon>Ascomycota</taxon>
        <taxon>Pezizomycotina</taxon>
        <taxon>Dothideomycetes</taxon>
        <taxon>Pleosporomycetidae</taxon>
        <taxon>Pleosporales</taxon>
        <taxon>Pleosporineae</taxon>
        <taxon>Leptosphaeriaceae</taxon>
        <taxon>Plenodomus</taxon>
    </lineage>
</organism>
<dbReference type="InterPro" id="IPR056143">
    <property type="entry name" value="DUF7726"/>
</dbReference>
<name>A0A6A7BHT1_9PLEO</name>